<sequence length="220" mass="25173">MAKSAVKTLRPESARESRSVRREERVSLGDNGKFSFGDRGYSTRRTTLSIPDGMPLGVWERLGRHIFVISDASAWWLGDWLIYGQHHYPDRYKRAIGATSLDYQTLRNYAWIARKFTPSRRRENLSFQHHAEVAGLAELDQEKWLAEAEAGGWSRNELRRRIRGEAKGVRKSEELTYLQLSVPTDRKQKWQLAAEGAGMGLQEWVESNLDKAAVAALEGR</sequence>
<keyword evidence="3" id="KW-1185">Reference proteome</keyword>
<dbReference type="AlphaFoldDB" id="A0A9W6PA98"/>
<evidence type="ECO:0000313" key="3">
    <source>
        <dbReference type="Proteomes" id="UP001165092"/>
    </source>
</evidence>
<evidence type="ECO:0000256" key="1">
    <source>
        <dbReference type="SAM" id="MobiDB-lite"/>
    </source>
</evidence>
<accession>A0A9W6PA98</accession>
<evidence type="ECO:0000313" key="2">
    <source>
        <dbReference type="EMBL" id="GLU50025.1"/>
    </source>
</evidence>
<name>A0A9W6PA98_9ACTN</name>
<gene>
    <name evidence="2" type="ORF">Nans01_43760</name>
</gene>
<dbReference type="Proteomes" id="UP001165092">
    <property type="component" value="Unassembled WGS sequence"/>
</dbReference>
<dbReference type="EMBL" id="BSQG01000011">
    <property type="protein sequence ID" value="GLU50025.1"/>
    <property type="molecule type" value="Genomic_DNA"/>
</dbReference>
<evidence type="ECO:0008006" key="4">
    <source>
        <dbReference type="Google" id="ProtNLM"/>
    </source>
</evidence>
<protein>
    <recommendedName>
        <fullName evidence="4">LmbU</fullName>
    </recommendedName>
</protein>
<dbReference type="InterPro" id="IPR049735">
    <property type="entry name" value="NovE/LmbU-like"/>
</dbReference>
<feature type="region of interest" description="Disordered" evidence="1">
    <location>
        <begin position="1"/>
        <end position="26"/>
    </location>
</feature>
<proteinExistence type="predicted"/>
<comment type="caution">
    <text evidence="2">The sequence shown here is derived from an EMBL/GenBank/DDBJ whole genome shotgun (WGS) entry which is preliminary data.</text>
</comment>
<feature type="compositionally biased region" description="Basic and acidic residues" evidence="1">
    <location>
        <begin position="9"/>
        <end position="26"/>
    </location>
</feature>
<dbReference type="NCBIfam" id="NF038070">
    <property type="entry name" value="LmbU_fam_TF"/>
    <property type="match status" value="1"/>
</dbReference>
<reference evidence="2" key="1">
    <citation type="submission" date="2023-02" db="EMBL/GenBank/DDBJ databases">
        <title>Nocardiopsis ansamitocini NBRC 112285.</title>
        <authorList>
            <person name="Ichikawa N."/>
            <person name="Sato H."/>
            <person name="Tonouchi N."/>
        </authorList>
    </citation>
    <scope>NUCLEOTIDE SEQUENCE</scope>
    <source>
        <strain evidence="2">NBRC 112285</strain>
    </source>
</reference>
<organism evidence="2 3">
    <name type="scientific">Nocardiopsis ansamitocini</name>
    <dbReference type="NCBI Taxonomy" id="1670832"/>
    <lineage>
        <taxon>Bacteria</taxon>
        <taxon>Bacillati</taxon>
        <taxon>Actinomycetota</taxon>
        <taxon>Actinomycetes</taxon>
        <taxon>Streptosporangiales</taxon>
        <taxon>Nocardiopsidaceae</taxon>
        <taxon>Nocardiopsis</taxon>
    </lineage>
</organism>